<feature type="transmembrane region" description="Helical" evidence="2">
    <location>
        <begin position="381"/>
        <end position="400"/>
    </location>
</feature>
<name>A0A8T1WX02_9STRA</name>
<evidence type="ECO:0000313" key="4">
    <source>
        <dbReference type="Proteomes" id="UP000693981"/>
    </source>
</evidence>
<keyword evidence="2" id="KW-0472">Membrane</keyword>
<organism evidence="3 4">
    <name type="scientific">Phytophthora boehmeriae</name>
    <dbReference type="NCBI Taxonomy" id="109152"/>
    <lineage>
        <taxon>Eukaryota</taxon>
        <taxon>Sar</taxon>
        <taxon>Stramenopiles</taxon>
        <taxon>Oomycota</taxon>
        <taxon>Peronosporomycetes</taxon>
        <taxon>Peronosporales</taxon>
        <taxon>Peronosporaceae</taxon>
        <taxon>Phytophthora</taxon>
    </lineage>
</organism>
<dbReference type="GO" id="GO:0015297">
    <property type="term" value="F:antiporter activity"/>
    <property type="evidence" value="ECO:0007669"/>
    <property type="project" value="InterPro"/>
</dbReference>
<feature type="transmembrane region" description="Helical" evidence="2">
    <location>
        <begin position="120"/>
        <end position="138"/>
    </location>
</feature>
<gene>
    <name evidence="3" type="ORF">PHYBOEH_001824</name>
</gene>
<keyword evidence="4" id="KW-1185">Reference proteome</keyword>
<dbReference type="Pfam" id="PF01554">
    <property type="entry name" value="MatE"/>
    <property type="match status" value="2"/>
</dbReference>
<dbReference type="InterPro" id="IPR002528">
    <property type="entry name" value="MATE_fam"/>
</dbReference>
<feature type="transmembrane region" description="Helical" evidence="2">
    <location>
        <begin position="406"/>
        <end position="425"/>
    </location>
</feature>
<feature type="transmembrane region" description="Helical" evidence="2">
    <location>
        <begin position="233"/>
        <end position="252"/>
    </location>
</feature>
<feature type="transmembrane region" description="Helical" evidence="2">
    <location>
        <begin position="258"/>
        <end position="280"/>
    </location>
</feature>
<evidence type="ECO:0000256" key="2">
    <source>
        <dbReference type="SAM" id="Phobius"/>
    </source>
</evidence>
<sequence length="504" mass="53772">MALQVSLSTFARIALTAVDSAFLGHLGTSSLAAASLASTWTYVALAGVWCGATALITLCGQAWGAKNGVLTGVWLQIGIALVTVLSVPVMAWYCWCIGFLLELSTDDNEVVQLGVRFARILSLSVWPSLVYICLRLYFQSMGIMTPITVVGMLSIGLAVAANYVLVFGAYGFGGFGFDGSPMATVIAAWFQPIALVAYCIFFKKMHLQAWGGWDFASFTPDRLQVFLKIATPLAANNVMSSLASSALALIAAKLGSEVIAANAVVGGLWSLLWALFWGFGSATQIRVANLLGANRPNAARVLAFLGFSCTVATVSALAIATFLLRESLFHLYSTDDTLVQMCMLAQPIFITGYMIESMEILISSVLAAMGEVRVTAWTSSLSVWLVGIPSAYVGGIVLGFGLRALWFGVCAMEVVKLLVFALVLLRVDWTAMARRAVKNMETNSANESDVETESLHVAMSEGGVATGNAAPVMSSPAALELLTPSRRKQQWDQVEDQLVSACQV</sequence>
<keyword evidence="2" id="KW-0812">Transmembrane</keyword>
<evidence type="ECO:0000313" key="3">
    <source>
        <dbReference type="EMBL" id="KAG7396748.1"/>
    </source>
</evidence>
<dbReference type="AlphaFoldDB" id="A0A8T1WX02"/>
<feature type="transmembrane region" description="Helical" evidence="2">
    <location>
        <begin position="72"/>
        <end position="100"/>
    </location>
</feature>
<dbReference type="Proteomes" id="UP000693981">
    <property type="component" value="Unassembled WGS sequence"/>
</dbReference>
<feature type="transmembrane region" description="Helical" evidence="2">
    <location>
        <begin position="344"/>
        <end position="369"/>
    </location>
</feature>
<evidence type="ECO:0008006" key="5">
    <source>
        <dbReference type="Google" id="ProtNLM"/>
    </source>
</evidence>
<comment type="caution">
    <text evidence="3">The sequence shown here is derived from an EMBL/GenBank/DDBJ whole genome shotgun (WGS) entry which is preliminary data.</text>
</comment>
<evidence type="ECO:0000256" key="1">
    <source>
        <dbReference type="ARBA" id="ARBA00010199"/>
    </source>
</evidence>
<comment type="similarity">
    <text evidence="1">Belongs to the multi antimicrobial extrusion (MATE) (TC 2.A.66.1) family.</text>
</comment>
<feature type="transmembrane region" description="Helical" evidence="2">
    <location>
        <begin position="40"/>
        <end position="60"/>
    </location>
</feature>
<dbReference type="GO" id="GO:0016020">
    <property type="term" value="C:membrane"/>
    <property type="evidence" value="ECO:0007669"/>
    <property type="project" value="InterPro"/>
</dbReference>
<reference evidence="3" key="1">
    <citation type="submission" date="2021-02" db="EMBL/GenBank/DDBJ databases">
        <authorList>
            <person name="Palmer J.M."/>
        </authorList>
    </citation>
    <scope>NUCLEOTIDE SEQUENCE</scope>
    <source>
        <strain evidence="3">SCRP23</strain>
    </source>
</reference>
<dbReference type="PANTHER" id="PTHR11206">
    <property type="entry name" value="MULTIDRUG RESISTANCE PROTEIN"/>
    <property type="match status" value="1"/>
</dbReference>
<feature type="transmembrane region" description="Helical" evidence="2">
    <location>
        <begin position="150"/>
        <end position="170"/>
    </location>
</feature>
<keyword evidence="2" id="KW-1133">Transmembrane helix</keyword>
<protein>
    <recommendedName>
        <fullName evidence="5">Multidrug/Oligosaccharidyl-lipid/Polysaccharide (MOP) Flippase Superfamily</fullName>
    </recommendedName>
</protein>
<dbReference type="OrthoDB" id="2126698at2759"/>
<dbReference type="GO" id="GO:0042910">
    <property type="term" value="F:xenobiotic transmembrane transporter activity"/>
    <property type="evidence" value="ECO:0007669"/>
    <property type="project" value="InterPro"/>
</dbReference>
<feature type="transmembrane region" description="Helical" evidence="2">
    <location>
        <begin position="182"/>
        <end position="201"/>
    </location>
</feature>
<accession>A0A8T1WX02</accession>
<dbReference type="NCBIfam" id="TIGR00797">
    <property type="entry name" value="matE"/>
    <property type="match status" value="1"/>
</dbReference>
<dbReference type="EMBL" id="JAGDFL010000141">
    <property type="protein sequence ID" value="KAG7396748.1"/>
    <property type="molecule type" value="Genomic_DNA"/>
</dbReference>
<proteinExistence type="inferred from homology"/>
<feature type="transmembrane region" description="Helical" evidence="2">
    <location>
        <begin position="301"/>
        <end position="324"/>
    </location>
</feature>